<organism evidence="2 3">
    <name type="scientific">Phytobacter palmae</name>
    <dbReference type="NCBI Taxonomy" id="1855371"/>
    <lineage>
        <taxon>Bacteria</taxon>
        <taxon>Pseudomonadati</taxon>
        <taxon>Pseudomonadota</taxon>
        <taxon>Gammaproteobacteria</taxon>
        <taxon>Enterobacterales</taxon>
        <taxon>Enterobacteriaceae</taxon>
        <taxon>Phytobacter</taxon>
    </lineage>
</organism>
<dbReference type="Gene3D" id="3.40.50.300">
    <property type="entry name" value="P-loop containing nucleotide triphosphate hydrolases"/>
    <property type="match status" value="1"/>
</dbReference>
<proteinExistence type="predicted"/>
<evidence type="ECO:0000313" key="3">
    <source>
        <dbReference type="Proteomes" id="UP001411173"/>
    </source>
</evidence>
<evidence type="ECO:0000256" key="1">
    <source>
        <dbReference type="SAM" id="Coils"/>
    </source>
</evidence>
<sequence>MNRILIVGHPNSGYQEVENILQERGMASPQPSRREALSPQDITATLCKIHQVPDILSITLEDEIKPMRVAPVWHGMALDLMLGNLEQKLWGWSDPQSIYSLEYWRQLDDGLTFVLVYDEPKQALFNATVKRNTLSSTTIEHHINNWKAYNGALLAFFLRNRNRCVLVNAQQVKRNADACLQQLQPLLTAQLLSTSGSDIEDVGDVVADSENSYLALSNNPNFSLQNLTELTSLAGLDTKETQQILEGNDVENYLLEQLLSDYPACQHLYAELQSVANLPMQEEFNEALNPGKVLEKMIQQRQMNAELASGLHQAYLCINETLGLSITKQLNEGELMLSQLHQVQEELESQYLQRQELESLNIQQLSEAKAFNATQRKKIDEQGKKIDKLQQENKQLLTQVHQVQEELERFFLENQKLKKQQAPVYYGAAERIKQELGYRLGAIMIKRSRSLTGWLGMPQALATERKAWHQQNTTQPENNLPPISVYRDAHEAERVKNHLSYRLGQDLISSEGSLFRWIKLPFALYRSVRQYRHQRRG</sequence>
<keyword evidence="3" id="KW-1185">Reference proteome</keyword>
<dbReference type="InterPro" id="IPR027417">
    <property type="entry name" value="P-loop_NTPase"/>
</dbReference>
<dbReference type="RefSeq" id="WP_343194191.1">
    <property type="nucleotide sequence ID" value="NZ_JBCIVJ010000011.1"/>
</dbReference>
<accession>A0ABU9V6P4</accession>
<protein>
    <recommendedName>
        <fullName evidence="4">Sulfotransferase family protein</fullName>
    </recommendedName>
</protein>
<reference evidence="2 3" key="1">
    <citation type="submission" date="2024-02" db="EMBL/GenBank/DDBJ databases">
        <title>Whole genome of MDR Enterobacteriaceae from southern Thailand.</title>
        <authorList>
            <person name="Surachat K."/>
        </authorList>
    </citation>
    <scope>NUCLEOTIDE SEQUENCE [LARGE SCALE GENOMIC DNA]</scope>
    <source>
        <strain evidence="2 3">PSU_29</strain>
    </source>
</reference>
<evidence type="ECO:0008006" key="4">
    <source>
        <dbReference type="Google" id="ProtNLM"/>
    </source>
</evidence>
<feature type="coiled-coil region" evidence="1">
    <location>
        <begin position="340"/>
        <end position="420"/>
    </location>
</feature>
<dbReference type="Proteomes" id="UP001411173">
    <property type="component" value="Unassembled WGS sequence"/>
</dbReference>
<keyword evidence="1" id="KW-0175">Coiled coil</keyword>
<comment type="caution">
    <text evidence="2">The sequence shown here is derived from an EMBL/GenBank/DDBJ whole genome shotgun (WGS) entry which is preliminary data.</text>
</comment>
<dbReference type="EMBL" id="JBCIVJ010000011">
    <property type="protein sequence ID" value="MEN0580329.1"/>
    <property type="molecule type" value="Genomic_DNA"/>
</dbReference>
<name>A0ABU9V6P4_9ENTR</name>
<gene>
    <name evidence="2" type="ORF">AAIG39_15140</name>
</gene>
<evidence type="ECO:0000313" key="2">
    <source>
        <dbReference type="EMBL" id="MEN0580329.1"/>
    </source>
</evidence>